<comment type="caution">
    <text evidence="9">The sequence shown here is derived from an EMBL/GenBank/DDBJ whole genome shotgun (WGS) entry which is preliminary data.</text>
</comment>
<dbReference type="GO" id="GO:0017054">
    <property type="term" value="C:negative cofactor 2 complex"/>
    <property type="evidence" value="ECO:0007669"/>
    <property type="project" value="InterPro"/>
</dbReference>
<evidence type="ECO:0000256" key="4">
    <source>
        <dbReference type="ARBA" id="ARBA00065193"/>
    </source>
</evidence>
<dbReference type="SUPFAM" id="SSF47113">
    <property type="entry name" value="Histone-fold"/>
    <property type="match status" value="1"/>
</dbReference>
<dbReference type="Pfam" id="PF00808">
    <property type="entry name" value="CBFD_NFYB_HMF"/>
    <property type="match status" value="1"/>
</dbReference>
<evidence type="ECO:0000256" key="6">
    <source>
        <dbReference type="ARBA" id="ARBA00079659"/>
    </source>
</evidence>
<sequence>MDNVCDCSSRTRGVSKAPIPTVDYDISLKPKLSASSCKKCAHYQKIEVSPSPKQSNSSTTSKASYFRCNESDYHYSDLDLTCISFPSSYHRSLYLHKKNTLWTEAITIPERISSLAFESSLKNMEKVCSASRYLSASPESSDLSRSSSRLNLSGKRLEYVQKVLEDIRTWHKEVSMSISRSRSATHQDCHQNNFDTVPTKHHKQQTHHIIGAFKDPLQQNPSWTQVLNGDYTTSRRYTSRSLCPESNRSTLWKIDPIPSSIYKSKRMKSTGIKRSPRPVPSPRTSSLGATMLPRRRNAIRGRILPKPVSIIYPTMKQHSYQPQVTGNGPCNPDLDRCFGSYSDGESSFADTQDNGTIDGTDSSPTVSAQTQLIFHARDRPDKYIGGQDHKDGIPHSGTVVRLSARHSSLQASESIFKALSLQENEEEKARRHIAFVHSALRNLVPFEISDYLYRVSQLSETCNNPGDTLLNSFSDMALPYVRSNPTFQSSGTLGQNRDSNPGFGFSFKRTSNKHSRLQPPDTIDGPATVQKIVTEILPASSGLAFGKDARDLLIECCVEFITLISSEANEISEKESKKTIACEHITKALEQLGFSEYVKDIVDVASEHKEQLKGREKKANKLEQSGLTAEQLLAMQEEAFRDAAQRHG</sequence>
<keyword evidence="2" id="KW-0539">Nucleus</keyword>
<dbReference type="PANTHER" id="PTHR46138:SF1">
    <property type="entry name" value="PROTEIN DR1"/>
    <property type="match status" value="1"/>
</dbReference>
<comment type="subunit">
    <text evidence="4">Forms the NCT transcriptional regulatory complex with nctA and mot1.</text>
</comment>
<comment type="subcellular location">
    <subcellularLocation>
        <location evidence="1">Nucleus</location>
    </subcellularLocation>
</comment>
<dbReference type="CDD" id="cd22905">
    <property type="entry name" value="HFD_Dr1"/>
    <property type="match status" value="1"/>
</dbReference>
<evidence type="ECO:0000313" key="10">
    <source>
        <dbReference type="Proteomes" id="UP000297777"/>
    </source>
</evidence>
<dbReference type="GO" id="GO:0046982">
    <property type="term" value="F:protein heterodimerization activity"/>
    <property type="evidence" value="ECO:0007669"/>
    <property type="project" value="InterPro"/>
</dbReference>
<dbReference type="GO" id="GO:0017025">
    <property type="term" value="F:TBP-class protein binding"/>
    <property type="evidence" value="ECO:0007669"/>
    <property type="project" value="TreeGrafter"/>
</dbReference>
<dbReference type="InterPro" id="IPR042225">
    <property type="entry name" value="Ncb2"/>
</dbReference>
<evidence type="ECO:0000256" key="5">
    <source>
        <dbReference type="ARBA" id="ARBA00072420"/>
    </source>
</evidence>
<dbReference type="GO" id="GO:0016251">
    <property type="term" value="F:RNA polymerase II general transcription initiation factor activity"/>
    <property type="evidence" value="ECO:0007669"/>
    <property type="project" value="TreeGrafter"/>
</dbReference>
<dbReference type="InterPro" id="IPR009072">
    <property type="entry name" value="Histone-fold"/>
</dbReference>
<feature type="region of interest" description="Disordered" evidence="7">
    <location>
        <begin position="265"/>
        <end position="288"/>
    </location>
</feature>
<accession>A0A4Z1E8M1</accession>
<keyword evidence="10" id="KW-1185">Reference proteome</keyword>
<feature type="domain" description="Transcription factor CBF/NF-Y/archaeal histone" evidence="8">
    <location>
        <begin position="527"/>
        <end position="589"/>
    </location>
</feature>
<dbReference type="Gene3D" id="1.10.20.10">
    <property type="entry name" value="Histone, subunit A"/>
    <property type="match status" value="1"/>
</dbReference>
<evidence type="ECO:0000259" key="8">
    <source>
        <dbReference type="Pfam" id="PF00808"/>
    </source>
</evidence>
<dbReference type="FunFam" id="1.10.20.10:FF:000019">
    <property type="entry name" value="Negative cofactor 2 beta"/>
    <property type="match status" value="1"/>
</dbReference>
<dbReference type="InterPro" id="IPR003958">
    <property type="entry name" value="CBFA_NFYB_domain"/>
</dbReference>
<evidence type="ECO:0000256" key="1">
    <source>
        <dbReference type="ARBA" id="ARBA00004123"/>
    </source>
</evidence>
<evidence type="ECO:0000313" key="9">
    <source>
        <dbReference type="EMBL" id="TGO08465.1"/>
    </source>
</evidence>
<gene>
    <name evidence="9" type="ORF">BTUL_0207g00090</name>
</gene>
<evidence type="ECO:0000256" key="7">
    <source>
        <dbReference type="SAM" id="MobiDB-lite"/>
    </source>
</evidence>
<dbReference type="GO" id="GO:0000122">
    <property type="term" value="P:negative regulation of transcription by RNA polymerase II"/>
    <property type="evidence" value="ECO:0007669"/>
    <property type="project" value="InterPro"/>
</dbReference>
<evidence type="ECO:0000256" key="2">
    <source>
        <dbReference type="ARBA" id="ARBA00023242"/>
    </source>
</evidence>
<dbReference type="PANTHER" id="PTHR46138">
    <property type="entry name" value="PROTEIN DR1"/>
    <property type="match status" value="1"/>
</dbReference>
<reference evidence="9 10" key="1">
    <citation type="submission" date="2017-12" db="EMBL/GenBank/DDBJ databases">
        <title>Comparative genomics of Botrytis spp.</title>
        <authorList>
            <person name="Valero-Jimenez C.A."/>
            <person name="Tapia P."/>
            <person name="Veloso J."/>
            <person name="Silva-Moreno E."/>
            <person name="Staats M."/>
            <person name="Valdes J.H."/>
            <person name="Van Kan J.A.L."/>
        </authorList>
    </citation>
    <scope>NUCLEOTIDE SEQUENCE [LARGE SCALE GENOMIC DNA]</scope>
    <source>
        <strain evidence="9 10">Bt9001</strain>
    </source>
</reference>
<dbReference type="Proteomes" id="UP000297777">
    <property type="component" value="Unassembled WGS sequence"/>
</dbReference>
<dbReference type="EMBL" id="PQXH01000207">
    <property type="protein sequence ID" value="TGO08465.1"/>
    <property type="molecule type" value="Genomic_DNA"/>
</dbReference>
<protein>
    <recommendedName>
        <fullName evidence="5">NCT transcriptional regulatory complex subunit B</fullName>
    </recommendedName>
    <alternativeName>
        <fullName evidence="6">Negative cofactor 2 B</fullName>
    </alternativeName>
</protein>
<comment type="function">
    <text evidence="3">Part of the NCT transcriptional regulatory complex that acts as a key regulator of ergosterol biosynthesis and the azole exporter cdr1B. The NCT complex binds the promoters of genes linked to azole susceptibility, and especially represses the expression of cdr1B transporter.</text>
</comment>
<evidence type="ECO:0000256" key="3">
    <source>
        <dbReference type="ARBA" id="ARBA00053814"/>
    </source>
</evidence>
<dbReference type="AlphaFoldDB" id="A0A4Z1E8M1"/>
<dbReference type="OrthoDB" id="601405at2759"/>
<organism evidence="9 10">
    <name type="scientific">Botrytis tulipae</name>
    <dbReference type="NCBI Taxonomy" id="87230"/>
    <lineage>
        <taxon>Eukaryota</taxon>
        <taxon>Fungi</taxon>
        <taxon>Dikarya</taxon>
        <taxon>Ascomycota</taxon>
        <taxon>Pezizomycotina</taxon>
        <taxon>Leotiomycetes</taxon>
        <taxon>Helotiales</taxon>
        <taxon>Sclerotiniaceae</taxon>
        <taxon>Botrytis</taxon>
    </lineage>
</organism>
<name>A0A4Z1E8M1_9HELO</name>
<dbReference type="GO" id="GO:0051123">
    <property type="term" value="P:RNA polymerase II preinitiation complex assembly"/>
    <property type="evidence" value="ECO:0007669"/>
    <property type="project" value="TreeGrafter"/>
</dbReference>
<proteinExistence type="predicted"/>